<accession>A0AAN9V0M4</accession>
<proteinExistence type="inferred from homology"/>
<dbReference type="PANTHER" id="PTHR21183">
    <property type="entry name" value="RIBOSOMAL PROTEIN L47, MITOCHONDRIAL-RELATED"/>
    <property type="match status" value="1"/>
</dbReference>
<comment type="subcellular location">
    <subcellularLocation>
        <location evidence="1">Mitochondrion</location>
    </subcellularLocation>
</comment>
<dbReference type="Pfam" id="PF06984">
    <property type="entry name" value="MRP-L47"/>
    <property type="match status" value="1"/>
</dbReference>
<gene>
    <name evidence="7" type="ORF">R5R35_007164</name>
</gene>
<dbReference type="GO" id="GO:0003735">
    <property type="term" value="F:structural constituent of ribosome"/>
    <property type="evidence" value="ECO:0007669"/>
    <property type="project" value="InterPro"/>
</dbReference>
<dbReference type="EMBL" id="JAZDUA010000769">
    <property type="protein sequence ID" value="KAK7789392.1"/>
    <property type="molecule type" value="Genomic_DNA"/>
</dbReference>
<evidence type="ECO:0000256" key="5">
    <source>
        <dbReference type="ARBA" id="ARBA00023274"/>
    </source>
</evidence>
<dbReference type="PANTHER" id="PTHR21183:SF18">
    <property type="entry name" value="LARGE RIBOSOMAL SUBUNIT PROTEIN UL29M"/>
    <property type="match status" value="1"/>
</dbReference>
<dbReference type="Proteomes" id="UP001378592">
    <property type="component" value="Unassembled WGS sequence"/>
</dbReference>
<dbReference type="Gene3D" id="6.10.330.20">
    <property type="match status" value="1"/>
</dbReference>
<evidence type="ECO:0000256" key="6">
    <source>
        <dbReference type="ARBA" id="ARBA00035289"/>
    </source>
</evidence>
<evidence type="ECO:0000313" key="7">
    <source>
        <dbReference type="EMBL" id="KAK7789392.1"/>
    </source>
</evidence>
<evidence type="ECO:0000256" key="1">
    <source>
        <dbReference type="ARBA" id="ARBA00004173"/>
    </source>
</evidence>
<keyword evidence="8" id="KW-1185">Reference proteome</keyword>
<comment type="similarity">
    <text evidence="2">Belongs to the universal ribosomal protein uL29 family.</text>
</comment>
<dbReference type="GO" id="GO:0032543">
    <property type="term" value="P:mitochondrial translation"/>
    <property type="evidence" value="ECO:0007669"/>
    <property type="project" value="TreeGrafter"/>
</dbReference>
<dbReference type="AlphaFoldDB" id="A0AAN9V0M4"/>
<keyword evidence="5" id="KW-0687">Ribonucleoprotein</keyword>
<comment type="caution">
    <text evidence="7">The sequence shown here is derived from an EMBL/GenBank/DDBJ whole genome shotgun (WGS) entry which is preliminary data.</text>
</comment>
<evidence type="ECO:0000256" key="3">
    <source>
        <dbReference type="ARBA" id="ARBA00022980"/>
    </source>
</evidence>
<keyword evidence="3" id="KW-0689">Ribosomal protein</keyword>
<dbReference type="InterPro" id="IPR010729">
    <property type="entry name" value="Ribosomal_uL29_mit"/>
</dbReference>
<evidence type="ECO:0000256" key="4">
    <source>
        <dbReference type="ARBA" id="ARBA00023128"/>
    </source>
</evidence>
<evidence type="ECO:0000313" key="8">
    <source>
        <dbReference type="Proteomes" id="UP001378592"/>
    </source>
</evidence>
<keyword evidence="4" id="KW-0496">Mitochondrion</keyword>
<sequence>MFVLTKLKYLATPINYLNSSITLTFSTCCNGCSREKLITCARDFQGAVRCVAASFLHTSSSRYDLMEFFDDEKNWGASEVKVGRAWKKEELRIKSNSDLHKLWYVLLKERNMLLTMEHEAKEKVALFPNPERLDKVAESMENLESVVRERNRAYFELETGETGEKEAVFDHEELGLKQFPELAGKRISKHIDEHWHYRLMTLFKGSAVAKFKKLYREKIANEERKARNRKRNHVMHLLKRFPHIDTATLEKLYPEVNIRKAMLHKKTLGNHPHNRA</sequence>
<dbReference type="GO" id="GO:0005762">
    <property type="term" value="C:mitochondrial large ribosomal subunit"/>
    <property type="evidence" value="ECO:0007669"/>
    <property type="project" value="TreeGrafter"/>
</dbReference>
<dbReference type="InterPro" id="IPR038340">
    <property type="entry name" value="MRP-L47_sf"/>
</dbReference>
<evidence type="ECO:0000256" key="2">
    <source>
        <dbReference type="ARBA" id="ARBA00009254"/>
    </source>
</evidence>
<name>A0AAN9V0M4_9ORTH</name>
<reference evidence="7 8" key="1">
    <citation type="submission" date="2024-03" db="EMBL/GenBank/DDBJ databases">
        <title>The genome assembly and annotation of the cricket Gryllus longicercus Weissman &amp; Gray.</title>
        <authorList>
            <person name="Szrajer S."/>
            <person name="Gray D."/>
            <person name="Ylla G."/>
        </authorList>
    </citation>
    <scope>NUCLEOTIDE SEQUENCE [LARGE SCALE GENOMIC DNA]</scope>
    <source>
        <strain evidence="7">DAG 2021-001</strain>
        <tissue evidence="7">Whole body minus gut</tissue>
    </source>
</reference>
<organism evidence="7 8">
    <name type="scientific">Gryllus longicercus</name>
    <dbReference type="NCBI Taxonomy" id="2509291"/>
    <lineage>
        <taxon>Eukaryota</taxon>
        <taxon>Metazoa</taxon>
        <taxon>Ecdysozoa</taxon>
        <taxon>Arthropoda</taxon>
        <taxon>Hexapoda</taxon>
        <taxon>Insecta</taxon>
        <taxon>Pterygota</taxon>
        <taxon>Neoptera</taxon>
        <taxon>Polyneoptera</taxon>
        <taxon>Orthoptera</taxon>
        <taxon>Ensifera</taxon>
        <taxon>Gryllidea</taxon>
        <taxon>Grylloidea</taxon>
        <taxon>Gryllidae</taxon>
        <taxon>Gryllinae</taxon>
        <taxon>Gryllus</taxon>
    </lineage>
</organism>
<protein>
    <recommendedName>
        <fullName evidence="6">Large ribosomal subunit protein uL29m</fullName>
    </recommendedName>
</protein>